<accession>A0A0A9GBP3</accession>
<reference evidence="1" key="1">
    <citation type="submission" date="2014-09" db="EMBL/GenBank/DDBJ databases">
        <authorList>
            <person name="Magalhaes I.L.F."/>
            <person name="Oliveira U."/>
            <person name="Santos F.R."/>
            <person name="Vidigal T.H.D.A."/>
            <person name="Brescovit A.D."/>
            <person name="Santos A.J."/>
        </authorList>
    </citation>
    <scope>NUCLEOTIDE SEQUENCE</scope>
    <source>
        <tissue evidence="1">Shoot tissue taken approximately 20 cm above the soil surface</tissue>
    </source>
</reference>
<dbReference type="EMBL" id="GBRH01177022">
    <property type="protein sequence ID" value="JAE20874.1"/>
    <property type="molecule type" value="Transcribed_RNA"/>
</dbReference>
<reference evidence="1" key="2">
    <citation type="journal article" date="2015" name="Data Brief">
        <title>Shoot transcriptome of the giant reed, Arundo donax.</title>
        <authorList>
            <person name="Barrero R.A."/>
            <person name="Guerrero F.D."/>
            <person name="Moolhuijzen P."/>
            <person name="Goolsby J.A."/>
            <person name="Tidwell J."/>
            <person name="Bellgard S.E."/>
            <person name="Bellgard M.I."/>
        </authorList>
    </citation>
    <scope>NUCLEOTIDE SEQUENCE</scope>
    <source>
        <tissue evidence="1">Shoot tissue taken approximately 20 cm above the soil surface</tissue>
    </source>
</reference>
<proteinExistence type="predicted"/>
<evidence type="ECO:0000313" key="1">
    <source>
        <dbReference type="EMBL" id="JAE20874.1"/>
    </source>
</evidence>
<protein>
    <submittedName>
        <fullName evidence="1">Uncharacterized protein</fullName>
    </submittedName>
</protein>
<organism evidence="1">
    <name type="scientific">Arundo donax</name>
    <name type="common">Giant reed</name>
    <name type="synonym">Donax arundinaceus</name>
    <dbReference type="NCBI Taxonomy" id="35708"/>
    <lineage>
        <taxon>Eukaryota</taxon>
        <taxon>Viridiplantae</taxon>
        <taxon>Streptophyta</taxon>
        <taxon>Embryophyta</taxon>
        <taxon>Tracheophyta</taxon>
        <taxon>Spermatophyta</taxon>
        <taxon>Magnoliopsida</taxon>
        <taxon>Liliopsida</taxon>
        <taxon>Poales</taxon>
        <taxon>Poaceae</taxon>
        <taxon>PACMAD clade</taxon>
        <taxon>Arundinoideae</taxon>
        <taxon>Arundineae</taxon>
        <taxon>Arundo</taxon>
    </lineage>
</organism>
<name>A0A0A9GBP3_ARUDO</name>
<sequence>MILRRRSNRTWRHCSASALRRKPSHW</sequence>
<dbReference type="AlphaFoldDB" id="A0A0A9GBP3"/>